<dbReference type="AlphaFoldDB" id="A2FYK4"/>
<sequence>MDDDYKDIQSNDAEKNKVLDSTNINNTENISLYIHNILKGISEQDLNLIIDAINNLSLIDEENFKDQTILHDIIQDFGLIVGFLENLLSDNIEINEIEIYNFTRIINVMLSYSNIDIIEILSSEFIEILFGYLQTKKFITAIPNVLGIVRILLNDKNAFEVANHTFSLDFICDYSQFITEANLEIRDESFENIICCIYSYATKSISSDQSYQIIKTFADNAELIDINVVSQRYMCIICTKLIDSQLFDFGIGNKYGIIKMTYDLIYSDSLEVESAAAVFLQRVASEKQLLDSCIPDISNLLDHIQTITDSTLFSQFALFTQQLMMMFPELGMKYIPNLMNIYENVHSSGKTDIILIVSAIFDSISPENYEFFFNQEIISNFVECLLLNGNSPISSTFVRILLTLRGCGITNQRDEEWMSFIEDKIDDLEDLCNLDTTSDDMIQKIELIYEQFDEES</sequence>
<dbReference type="Proteomes" id="UP000001542">
    <property type="component" value="Unassembled WGS sequence"/>
</dbReference>
<dbReference type="InParanoid" id="A2FYK4"/>
<gene>
    <name evidence="1" type="ORF">TVAG_300260</name>
</gene>
<evidence type="ECO:0000313" key="2">
    <source>
        <dbReference type="Proteomes" id="UP000001542"/>
    </source>
</evidence>
<reference evidence="1" key="2">
    <citation type="journal article" date="2007" name="Science">
        <title>Draft genome sequence of the sexually transmitted pathogen Trichomonas vaginalis.</title>
        <authorList>
            <person name="Carlton J.M."/>
            <person name="Hirt R.P."/>
            <person name="Silva J.C."/>
            <person name="Delcher A.L."/>
            <person name="Schatz M."/>
            <person name="Zhao Q."/>
            <person name="Wortman J.R."/>
            <person name="Bidwell S.L."/>
            <person name="Alsmark U.C.M."/>
            <person name="Besteiro S."/>
            <person name="Sicheritz-Ponten T."/>
            <person name="Noel C.J."/>
            <person name="Dacks J.B."/>
            <person name="Foster P.G."/>
            <person name="Simillion C."/>
            <person name="Van de Peer Y."/>
            <person name="Miranda-Saavedra D."/>
            <person name="Barton G.J."/>
            <person name="Westrop G.D."/>
            <person name="Mueller S."/>
            <person name="Dessi D."/>
            <person name="Fiori P.L."/>
            <person name="Ren Q."/>
            <person name="Paulsen I."/>
            <person name="Zhang H."/>
            <person name="Bastida-Corcuera F.D."/>
            <person name="Simoes-Barbosa A."/>
            <person name="Brown M.T."/>
            <person name="Hayes R.D."/>
            <person name="Mukherjee M."/>
            <person name="Okumura C.Y."/>
            <person name="Schneider R."/>
            <person name="Smith A.J."/>
            <person name="Vanacova S."/>
            <person name="Villalvazo M."/>
            <person name="Haas B.J."/>
            <person name="Pertea M."/>
            <person name="Feldblyum T.V."/>
            <person name="Utterback T.R."/>
            <person name="Shu C.L."/>
            <person name="Osoegawa K."/>
            <person name="de Jong P.J."/>
            <person name="Hrdy I."/>
            <person name="Horvathova L."/>
            <person name="Zubacova Z."/>
            <person name="Dolezal P."/>
            <person name="Malik S.B."/>
            <person name="Logsdon J.M. Jr."/>
            <person name="Henze K."/>
            <person name="Gupta A."/>
            <person name="Wang C.C."/>
            <person name="Dunne R.L."/>
            <person name="Upcroft J.A."/>
            <person name="Upcroft P."/>
            <person name="White O."/>
            <person name="Salzberg S.L."/>
            <person name="Tang P."/>
            <person name="Chiu C.-H."/>
            <person name="Lee Y.-S."/>
            <person name="Embley T.M."/>
            <person name="Coombs G.H."/>
            <person name="Mottram J.C."/>
            <person name="Tachezy J."/>
            <person name="Fraser-Liggett C.M."/>
            <person name="Johnson P.J."/>
        </authorList>
    </citation>
    <scope>NUCLEOTIDE SEQUENCE [LARGE SCALE GENOMIC DNA]</scope>
    <source>
        <strain evidence="1">G3</strain>
    </source>
</reference>
<dbReference type="VEuPathDB" id="TrichDB:TVAG_300260"/>
<organism evidence="1 2">
    <name type="scientific">Trichomonas vaginalis (strain ATCC PRA-98 / G3)</name>
    <dbReference type="NCBI Taxonomy" id="412133"/>
    <lineage>
        <taxon>Eukaryota</taxon>
        <taxon>Metamonada</taxon>
        <taxon>Parabasalia</taxon>
        <taxon>Trichomonadida</taxon>
        <taxon>Trichomonadidae</taxon>
        <taxon>Trichomonas</taxon>
    </lineage>
</organism>
<dbReference type="KEGG" id="tva:4747687"/>
<name>A2FYK4_TRIV3</name>
<reference evidence="1" key="1">
    <citation type="submission" date="2006-10" db="EMBL/GenBank/DDBJ databases">
        <authorList>
            <person name="Amadeo P."/>
            <person name="Zhao Q."/>
            <person name="Wortman J."/>
            <person name="Fraser-Liggett C."/>
            <person name="Carlton J."/>
        </authorList>
    </citation>
    <scope>NUCLEOTIDE SEQUENCE</scope>
    <source>
        <strain evidence="1">G3</strain>
    </source>
</reference>
<dbReference type="EMBL" id="DS114146">
    <property type="protein sequence ID" value="EAX90008.1"/>
    <property type="molecule type" value="Genomic_DNA"/>
</dbReference>
<protein>
    <submittedName>
        <fullName evidence="1">Uncharacterized protein</fullName>
    </submittedName>
</protein>
<evidence type="ECO:0000313" key="1">
    <source>
        <dbReference type="EMBL" id="EAX90008.1"/>
    </source>
</evidence>
<dbReference type="RefSeq" id="XP_001302938.1">
    <property type="nucleotide sequence ID" value="XM_001302937.1"/>
</dbReference>
<accession>A2FYK4</accession>
<proteinExistence type="predicted"/>
<dbReference type="SUPFAM" id="SSF48371">
    <property type="entry name" value="ARM repeat"/>
    <property type="match status" value="1"/>
</dbReference>
<dbReference type="InterPro" id="IPR016024">
    <property type="entry name" value="ARM-type_fold"/>
</dbReference>
<keyword evidence="2" id="KW-1185">Reference proteome</keyword>
<dbReference type="VEuPathDB" id="TrichDB:TVAGG3_0363000"/>